<evidence type="ECO:0000313" key="1">
    <source>
        <dbReference type="EMBL" id="ACN35959.1"/>
    </source>
</evidence>
<reference evidence="1" key="1">
    <citation type="journal article" date="2009" name="PLoS Genet.">
        <title>Sequencing, mapping, and analysis of 27,455 maize full-length cDNAs.</title>
        <authorList>
            <person name="Soderlund C."/>
            <person name="Descour A."/>
            <person name="Kudrna D."/>
            <person name="Bomhoff M."/>
            <person name="Boyd L."/>
            <person name="Currie J."/>
            <person name="Angelova A."/>
            <person name="Collura K."/>
            <person name="Wissotski M."/>
            <person name="Ashley E."/>
            <person name="Morrow D."/>
            <person name="Fernandes J."/>
            <person name="Walbot V."/>
            <person name="Yu Y."/>
        </authorList>
    </citation>
    <scope>NUCLEOTIDE SEQUENCE</scope>
    <source>
        <strain evidence="1">B73</strain>
    </source>
</reference>
<proteinExistence type="evidence at transcript level"/>
<dbReference type="EMBL" id="BT069062">
    <property type="protein sequence ID" value="ACN35959.1"/>
    <property type="molecule type" value="mRNA"/>
</dbReference>
<sequence length="129" mass="13884">MPVPWGGPEPVWSVSLVSYLKSGTLHHSVTGALVFGTISPVRPTAWGPELEKRCLSPGVVRSRVAAQPGPIPWACTLHHPAAGVLVPRTTIQGVRAHNLASQTKILYTYVITFCFRAGICYYIPLQAGP</sequence>
<reference evidence="1" key="2">
    <citation type="submission" date="2012-06" db="EMBL/GenBank/DDBJ databases">
        <authorList>
            <person name="Yu Y."/>
            <person name="Currie J."/>
            <person name="Lomeli R."/>
            <person name="Angelova A."/>
            <person name="Collura K."/>
            <person name="Wissotski M."/>
            <person name="Campos D."/>
            <person name="Kudrna D."/>
            <person name="Golser W."/>
            <person name="Ashely E."/>
            <person name="Descour A."/>
            <person name="Fernandes J."/>
            <person name="Soderlund C."/>
            <person name="Walbot V."/>
        </authorList>
    </citation>
    <scope>NUCLEOTIDE SEQUENCE</scope>
    <source>
        <strain evidence="1">B73</strain>
    </source>
</reference>
<name>C0PL93_MAIZE</name>
<dbReference type="AlphaFoldDB" id="C0PL93"/>
<accession>C0PL93</accession>
<organism evidence="1">
    <name type="scientific">Zea mays</name>
    <name type="common">Maize</name>
    <dbReference type="NCBI Taxonomy" id="4577"/>
    <lineage>
        <taxon>Eukaryota</taxon>
        <taxon>Viridiplantae</taxon>
        <taxon>Streptophyta</taxon>
        <taxon>Embryophyta</taxon>
        <taxon>Tracheophyta</taxon>
        <taxon>Spermatophyta</taxon>
        <taxon>Magnoliopsida</taxon>
        <taxon>Liliopsida</taxon>
        <taxon>Poales</taxon>
        <taxon>Poaceae</taxon>
        <taxon>PACMAD clade</taxon>
        <taxon>Panicoideae</taxon>
        <taxon>Andropogonodae</taxon>
        <taxon>Andropogoneae</taxon>
        <taxon>Tripsacinae</taxon>
        <taxon>Zea</taxon>
    </lineage>
</organism>
<protein>
    <submittedName>
        <fullName evidence="1">Uncharacterized protein</fullName>
    </submittedName>
</protein>